<dbReference type="RefSeq" id="WP_304561884.1">
    <property type="nucleotide sequence ID" value="NZ_JAUQSZ010000009.1"/>
</dbReference>
<sequence length="221" mass="23920">MITPINPDAALLDAWRSYSEILWADHDGRQATPGSKSACDVVINARANTPAGVAAQLRLALWTNAAEPWLMALALGGSVPGQREKVDRADMIDRIIWSAIEALDALEPAAGQHRTWLDERNKHLAFLNDDDNEGTDREAIYARLGILERQLVNTPAACPDDVVARLVHVAQTVIEGFEPAEGFCAQVVAEAQNFLALGSVEAASVSARQAVDPSYRREQAA</sequence>
<dbReference type="Proteomes" id="UP001176468">
    <property type="component" value="Unassembled WGS sequence"/>
</dbReference>
<reference evidence="1" key="1">
    <citation type="submission" date="2023-07" db="EMBL/GenBank/DDBJ databases">
        <authorList>
            <person name="Kim M.K."/>
        </authorList>
    </citation>
    <scope>NUCLEOTIDE SEQUENCE</scope>
    <source>
        <strain evidence="1">CA1-15</strain>
    </source>
</reference>
<evidence type="ECO:0000313" key="1">
    <source>
        <dbReference type="EMBL" id="MDO7843432.1"/>
    </source>
</evidence>
<keyword evidence="2" id="KW-1185">Reference proteome</keyword>
<organism evidence="1 2">
    <name type="scientific">Sphingomonas immobilis</name>
    <dbReference type="NCBI Taxonomy" id="3063997"/>
    <lineage>
        <taxon>Bacteria</taxon>
        <taxon>Pseudomonadati</taxon>
        <taxon>Pseudomonadota</taxon>
        <taxon>Alphaproteobacteria</taxon>
        <taxon>Sphingomonadales</taxon>
        <taxon>Sphingomonadaceae</taxon>
        <taxon>Sphingomonas</taxon>
    </lineage>
</organism>
<evidence type="ECO:0000313" key="2">
    <source>
        <dbReference type="Proteomes" id="UP001176468"/>
    </source>
</evidence>
<gene>
    <name evidence="1" type="ORF">Q5H94_13940</name>
</gene>
<dbReference type="EMBL" id="JAUQSZ010000009">
    <property type="protein sequence ID" value="MDO7843432.1"/>
    <property type="molecule type" value="Genomic_DNA"/>
</dbReference>
<accession>A0ABT9A0S4</accession>
<proteinExistence type="predicted"/>
<name>A0ABT9A0S4_9SPHN</name>
<comment type="caution">
    <text evidence="1">The sequence shown here is derived from an EMBL/GenBank/DDBJ whole genome shotgun (WGS) entry which is preliminary data.</text>
</comment>
<protein>
    <submittedName>
        <fullName evidence="1">Uncharacterized protein</fullName>
    </submittedName>
</protein>